<gene>
    <name evidence="4" type="ORF">AB3N04_13865</name>
</gene>
<dbReference type="Pfam" id="PF07963">
    <property type="entry name" value="N_methyl"/>
    <property type="match status" value="1"/>
</dbReference>
<sequence length="374" mass="41883">MFKKYLSNESGFTLLEVLATLVISSILIGITYGVLTTTVTFNEKSTSHIDLRQEANIIITQLRQKHQEEESEYPLCVEDLLSSGLSFVKIDLINNTNEINSCDEVNPEEALHVNFILSNQSYRFEIDTVIEGRRTGEKIEFPEHEYTFEDFLRDENVLFYGNVFDFTGNGLVIGPEATVVMRNGFSSNSGSKTAVQAKNIYIQGEVDLKHISLGNPTEPLSTIYIDGNIKVENLNQVDVYGSLKHTGTITGGTLPHTTSYSVKQVNSIDFPEYTIPDVRDHEWYISRNYTEVIQNNTYRKILLNDTNDGYTHANYASRGNINIRSNTKGILFAPDGEVTIDNNATFIGIIIANSIDIKGKVVYAPPPPDAELPF</sequence>
<dbReference type="GO" id="GO:0009986">
    <property type="term" value="C:cell surface"/>
    <property type="evidence" value="ECO:0007669"/>
    <property type="project" value="UniProtKB-SubCell"/>
</dbReference>
<evidence type="ECO:0000256" key="1">
    <source>
        <dbReference type="ARBA" id="ARBA00004241"/>
    </source>
</evidence>
<comment type="subcellular location">
    <subcellularLocation>
        <location evidence="1">Cell surface</location>
    </subcellularLocation>
</comment>
<dbReference type="InterPro" id="IPR012902">
    <property type="entry name" value="N_methyl_site"/>
</dbReference>
<accession>A0AB39BQB1</accession>
<proteinExistence type="predicted"/>
<protein>
    <submittedName>
        <fullName evidence="4">Type II secretion system protein J</fullName>
    </submittedName>
</protein>
<name>A0AB39BQB1_9BACI</name>
<keyword evidence="3" id="KW-1133">Transmembrane helix</keyword>
<evidence type="ECO:0000256" key="3">
    <source>
        <dbReference type="SAM" id="Phobius"/>
    </source>
</evidence>
<keyword evidence="3" id="KW-0472">Membrane</keyword>
<evidence type="ECO:0000313" key="4">
    <source>
        <dbReference type="EMBL" id="XDI35787.1"/>
    </source>
</evidence>
<evidence type="ECO:0000256" key="2">
    <source>
        <dbReference type="ARBA" id="ARBA00023287"/>
    </source>
</evidence>
<dbReference type="NCBIfam" id="TIGR02532">
    <property type="entry name" value="IV_pilin_GFxxxE"/>
    <property type="match status" value="1"/>
</dbReference>
<organism evidence="4">
    <name type="scientific">Alkalihalophilus sp. As8PL</name>
    <dbReference type="NCBI Taxonomy" id="3237103"/>
    <lineage>
        <taxon>Bacteria</taxon>
        <taxon>Bacillati</taxon>
        <taxon>Bacillota</taxon>
        <taxon>Bacilli</taxon>
        <taxon>Bacillales</taxon>
        <taxon>Bacillaceae</taxon>
        <taxon>Alkalihalophilus</taxon>
    </lineage>
</organism>
<dbReference type="RefSeq" id="WP_368503325.1">
    <property type="nucleotide sequence ID" value="NZ_CP162551.1"/>
</dbReference>
<reference evidence="4" key="1">
    <citation type="submission" date="2024-07" db="EMBL/GenBank/DDBJ databases">
        <title>Identification and characteristics of an arsenic-resistant bacterial isolate, which belongs to a novel species.</title>
        <authorList>
            <person name="Juszczyk A."/>
            <person name="Kowalczyk A."/>
            <person name="Was K."/>
            <person name="Kosowicz W."/>
            <person name="Budzyn A."/>
            <person name="Latowski D."/>
        </authorList>
    </citation>
    <scope>NUCLEOTIDE SEQUENCE</scope>
    <source>
        <strain evidence="4">As8PL</strain>
    </source>
</reference>
<keyword evidence="2" id="KW-0178">Competence</keyword>
<dbReference type="AlphaFoldDB" id="A0AB39BQB1"/>
<dbReference type="GO" id="GO:0030420">
    <property type="term" value="P:establishment of competence for transformation"/>
    <property type="evidence" value="ECO:0007669"/>
    <property type="project" value="UniProtKB-KW"/>
</dbReference>
<feature type="transmembrane region" description="Helical" evidence="3">
    <location>
        <begin position="12"/>
        <end position="35"/>
    </location>
</feature>
<keyword evidence="3" id="KW-0812">Transmembrane</keyword>
<dbReference type="EMBL" id="CP162551">
    <property type="protein sequence ID" value="XDI35787.1"/>
    <property type="molecule type" value="Genomic_DNA"/>
</dbReference>